<gene>
    <name evidence="1" type="ordered locus">Spirs_3103</name>
</gene>
<accession>E1R4W3</accession>
<protein>
    <submittedName>
        <fullName evidence="1">Uncharacterized protein</fullName>
    </submittedName>
</protein>
<reference evidence="1 2" key="1">
    <citation type="journal article" date="2010" name="Stand. Genomic Sci.">
        <title>Complete genome sequence of Spirochaeta smaragdinae type strain (SEBR 4228).</title>
        <authorList>
            <person name="Mavromatis K."/>
            <person name="Yasawong M."/>
            <person name="Chertkov O."/>
            <person name="Lapidus A."/>
            <person name="Lucas S."/>
            <person name="Nolan M."/>
            <person name="Del Rio T.G."/>
            <person name="Tice H."/>
            <person name="Cheng J.F."/>
            <person name="Pitluck S."/>
            <person name="Liolios K."/>
            <person name="Ivanova N."/>
            <person name="Tapia R."/>
            <person name="Han C."/>
            <person name="Bruce D."/>
            <person name="Goodwin L."/>
            <person name="Pati A."/>
            <person name="Chen A."/>
            <person name="Palaniappan K."/>
            <person name="Land M."/>
            <person name="Hauser L."/>
            <person name="Chang Y.J."/>
            <person name="Jeffries C.D."/>
            <person name="Detter J.C."/>
            <person name="Rohde M."/>
            <person name="Brambilla E."/>
            <person name="Spring S."/>
            <person name="Goker M."/>
            <person name="Sikorski J."/>
            <person name="Woyke T."/>
            <person name="Bristow J."/>
            <person name="Eisen J.A."/>
            <person name="Markowitz V."/>
            <person name="Hugenholtz P."/>
            <person name="Klenk H.P."/>
            <person name="Kyrpides N.C."/>
        </authorList>
    </citation>
    <scope>NUCLEOTIDE SEQUENCE [LARGE SCALE GENOMIC DNA]</scope>
    <source>
        <strain evidence="2">DSM 11293 / JCM 15392 / SEBR 4228</strain>
    </source>
</reference>
<evidence type="ECO:0000313" key="1">
    <source>
        <dbReference type="EMBL" id="ADK82201.1"/>
    </source>
</evidence>
<keyword evidence="2" id="KW-1185">Reference proteome</keyword>
<dbReference type="Proteomes" id="UP000002318">
    <property type="component" value="Chromosome"/>
</dbReference>
<organism evidence="1 2">
    <name type="scientific">Sediminispirochaeta smaragdinae (strain DSM 11293 / JCM 15392 / SEBR 4228)</name>
    <name type="common">Spirochaeta smaragdinae</name>
    <dbReference type="NCBI Taxonomy" id="573413"/>
    <lineage>
        <taxon>Bacteria</taxon>
        <taxon>Pseudomonadati</taxon>
        <taxon>Spirochaetota</taxon>
        <taxon>Spirochaetia</taxon>
        <taxon>Spirochaetales</taxon>
        <taxon>Spirochaetaceae</taxon>
        <taxon>Sediminispirochaeta</taxon>
    </lineage>
</organism>
<dbReference type="STRING" id="573413.Spirs_3103"/>
<sequence length="34" mass="3654">MTFLSVYPAYVSAGIIDEADDDVGSVVDYAFLIP</sequence>
<proteinExistence type="predicted"/>
<name>E1R4W3_SEDSS</name>
<dbReference type="AlphaFoldDB" id="E1R4W3"/>
<evidence type="ECO:0000313" key="2">
    <source>
        <dbReference type="Proteomes" id="UP000002318"/>
    </source>
</evidence>
<dbReference type="HOGENOM" id="CLU_3376112_0_0_12"/>
<dbReference type="KEGG" id="ssm:Spirs_3103"/>
<dbReference type="EMBL" id="CP002116">
    <property type="protein sequence ID" value="ADK82201.1"/>
    <property type="molecule type" value="Genomic_DNA"/>
</dbReference>